<protein>
    <submittedName>
        <fullName evidence="1">Uncharacterized protein</fullName>
    </submittedName>
</protein>
<keyword evidence="2" id="KW-1185">Reference proteome</keyword>
<evidence type="ECO:0000313" key="1">
    <source>
        <dbReference type="EMBL" id="GFU19299.1"/>
    </source>
</evidence>
<feature type="non-terminal residue" evidence="1">
    <location>
        <position position="1"/>
    </location>
</feature>
<accession>A0A8X6UKE6</accession>
<proteinExistence type="predicted"/>
<sequence length="50" mass="5427">EEYPVWLFDLERIPLGGAERVCSDGSIGMAAIESGRSSVCCILRVVSLNK</sequence>
<evidence type="ECO:0000313" key="2">
    <source>
        <dbReference type="Proteomes" id="UP000887013"/>
    </source>
</evidence>
<dbReference type="EMBL" id="BMAW01031040">
    <property type="protein sequence ID" value="GFU19299.1"/>
    <property type="molecule type" value="Genomic_DNA"/>
</dbReference>
<name>A0A8X6UKE6_NEPPI</name>
<reference evidence="1" key="1">
    <citation type="submission" date="2020-08" db="EMBL/GenBank/DDBJ databases">
        <title>Multicomponent nature underlies the extraordinary mechanical properties of spider dragline silk.</title>
        <authorList>
            <person name="Kono N."/>
            <person name="Nakamura H."/>
            <person name="Mori M."/>
            <person name="Yoshida Y."/>
            <person name="Ohtoshi R."/>
            <person name="Malay A.D."/>
            <person name="Moran D.A.P."/>
            <person name="Tomita M."/>
            <person name="Numata K."/>
            <person name="Arakawa K."/>
        </authorList>
    </citation>
    <scope>NUCLEOTIDE SEQUENCE</scope>
</reference>
<dbReference type="Proteomes" id="UP000887013">
    <property type="component" value="Unassembled WGS sequence"/>
</dbReference>
<dbReference type="AlphaFoldDB" id="A0A8X6UKE6"/>
<gene>
    <name evidence="1" type="ORF">NPIL_584601</name>
</gene>
<organism evidence="1 2">
    <name type="scientific">Nephila pilipes</name>
    <name type="common">Giant wood spider</name>
    <name type="synonym">Nephila maculata</name>
    <dbReference type="NCBI Taxonomy" id="299642"/>
    <lineage>
        <taxon>Eukaryota</taxon>
        <taxon>Metazoa</taxon>
        <taxon>Ecdysozoa</taxon>
        <taxon>Arthropoda</taxon>
        <taxon>Chelicerata</taxon>
        <taxon>Arachnida</taxon>
        <taxon>Araneae</taxon>
        <taxon>Araneomorphae</taxon>
        <taxon>Entelegynae</taxon>
        <taxon>Araneoidea</taxon>
        <taxon>Nephilidae</taxon>
        <taxon>Nephila</taxon>
    </lineage>
</organism>
<comment type="caution">
    <text evidence="1">The sequence shown here is derived from an EMBL/GenBank/DDBJ whole genome shotgun (WGS) entry which is preliminary data.</text>
</comment>